<feature type="region of interest" description="Disordered" evidence="1">
    <location>
        <begin position="1"/>
        <end position="26"/>
    </location>
</feature>
<reference evidence="2" key="4">
    <citation type="submission" date="2019-03" db="UniProtKB">
        <authorList>
            <consortium name="EnsemblPlants"/>
        </authorList>
    </citation>
    <scope>IDENTIFICATION</scope>
</reference>
<dbReference type="AlphaFoldDB" id="A0A452Y415"/>
<reference evidence="3" key="2">
    <citation type="journal article" date="2017" name="Nat. Plants">
        <title>The Aegilops tauschii genome reveals multiple impacts of transposons.</title>
        <authorList>
            <person name="Zhao G."/>
            <person name="Zou C."/>
            <person name="Li K."/>
            <person name="Wang K."/>
            <person name="Li T."/>
            <person name="Gao L."/>
            <person name="Zhang X."/>
            <person name="Wang H."/>
            <person name="Yang Z."/>
            <person name="Liu X."/>
            <person name="Jiang W."/>
            <person name="Mao L."/>
            <person name="Kong X."/>
            <person name="Jiao Y."/>
            <person name="Jia J."/>
        </authorList>
    </citation>
    <scope>NUCLEOTIDE SEQUENCE [LARGE SCALE GENOMIC DNA]</scope>
    <source>
        <strain evidence="3">cv. AL8/78</strain>
    </source>
</reference>
<proteinExistence type="predicted"/>
<keyword evidence="3" id="KW-1185">Reference proteome</keyword>
<feature type="compositionally biased region" description="Basic residues" evidence="1">
    <location>
        <begin position="14"/>
        <end position="25"/>
    </location>
</feature>
<reference evidence="3" key="1">
    <citation type="journal article" date="2014" name="Science">
        <title>Ancient hybridizations among the ancestral genomes of bread wheat.</title>
        <authorList>
            <consortium name="International Wheat Genome Sequencing Consortium,"/>
            <person name="Marcussen T."/>
            <person name="Sandve S.R."/>
            <person name="Heier L."/>
            <person name="Spannagl M."/>
            <person name="Pfeifer M."/>
            <person name="Jakobsen K.S."/>
            <person name="Wulff B.B."/>
            <person name="Steuernagel B."/>
            <person name="Mayer K.F."/>
            <person name="Olsen O.A."/>
        </authorList>
    </citation>
    <scope>NUCLEOTIDE SEQUENCE [LARGE SCALE GENOMIC DNA]</scope>
    <source>
        <strain evidence="3">cv. AL8/78</strain>
    </source>
</reference>
<reference evidence="2" key="5">
    <citation type="journal article" date="2021" name="G3 (Bethesda)">
        <title>Aegilops tauschii genome assembly Aet v5.0 features greater sequence contiguity and improved annotation.</title>
        <authorList>
            <person name="Wang L."/>
            <person name="Zhu T."/>
            <person name="Rodriguez J.C."/>
            <person name="Deal K.R."/>
            <person name="Dubcovsky J."/>
            <person name="McGuire P.E."/>
            <person name="Lux T."/>
            <person name="Spannagl M."/>
            <person name="Mayer K.F.X."/>
            <person name="Baldrich P."/>
            <person name="Meyers B.C."/>
            <person name="Huo N."/>
            <person name="Gu Y.Q."/>
            <person name="Zhou H."/>
            <person name="Devos K.M."/>
            <person name="Bennetzen J.L."/>
            <person name="Unver T."/>
            <person name="Budak H."/>
            <person name="Gulick P.J."/>
            <person name="Galiba G."/>
            <person name="Kalapos B."/>
            <person name="Nelson D.R."/>
            <person name="Li P."/>
            <person name="You F.M."/>
            <person name="Luo M.C."/>
            <person name="Dvorak J."/>
        </authorList>
    </citation>
    <scope>NUCLEOTIDE SEQUENCE [LARGE SCALE GENOMIC DNA]</scope>
    <source>
        <strain evidence="2">cv. AL8/78</strain>
    </source>
</reference>
<dbReference type="Gramene" id="AET1Gv20283000.1">
    <property type="protein sequence ID" value="AET1Gv20283000.1"/>
    <property type="gene ID" value="AET1Gv20283000"/>
</dbReference>
<evidence type="ECO:0000313" key="3">
    <source>
        <dbReference type="Proteomes" id="UP000015105"/>
    </source>
</evidence>
<evidence type="ECO:0000313" key="2">
    <source>
        <dbReference type="EnsemblPlants" id="AET1Gv20283000.1"/>
    </source>
</evidence>
<reference evidence="2" key="3">
    <citation type="journal article" date="2017" name="Nature">
        <title>Genome sequence of the progenitor of the wheat D genome Aegilops tauschii.</title>
        <authorList>
            <person name="Luo M.C."/>
            <person name="Gu Y.Q."/>
            <person name="Puiu D."/>
            <person name="Wang H."/>
            <person name="Twardziok S.O."/>
            <person name="Deal K.R."/>
            <person name="Huo N."/>
            <person name="Zhu T."/>
            <person name="Wang L."/>
            <person name="Wang Y."/>
            <person name="McGuire P.E."/>
            <person name="Liu S."/>
            <person name="Long H."/>
            <person name="Ramasamy R.K."/>
            <person name="Rodriguez J.C."/>
            <person name="Van S.L."/>
            <person name="Yuan L."/>
            <person name="Wang Z."/>
            <person name="Xia Z."/>
            <person name="Xiao L."/>
            <person name="Anderson O.D."/>
            <person name="Ouyang S."/>
            <person name="Liang Y."/>
            <person name="Zimin A.V."/>
            <person name="Pertea G."/>
            <person name="Qi P."/>
            <person name="Bennetzen J.L."/>
            <person name="Dai X."/>
            <person name="Dawson M.W."/>
            <person name="Muller H.G."/>
            <person name="Kugler K."/>
            <person name="Rivarola-Duarte L."/>
            <person name="Spannagl M."/>
            <person name="Mayer K.F.X."/>
            <person name="Lu F.H."/>
            <person name="Bevan M.W."/>
            <person name="Leroy P."/>
            <person name="Li P."/>
            <person name="You F.M."/>
            <person name="Sun Q."/>
            <person name="Liu Z."/>
            <person name="Lyons E."/>
            <person name="Wicker T."/>
            <person name="Salzberg S.L."/>
            <person name="Devos K.M."/>
            <person name="Dvorak J."/>
        </authorList>
    </citation>
    <scope>NUCLEOTIDE SEQUENCE [LARGE SCALE GENOMIC DNA]</scope>
    <source>
        <strain evidence="2">cv. AL8/78</strain>
    </source>
</reference>
<sequence>SSLSLFPSEEKPKKLGRARKDRSRRGMGLPLPRRCCNCGDPVTMPYLGGHGRAAAAEGGEQRPSWVSHLAAADFSKPCSRDRVCDTCGGAAFCGHCCEEHHRGHVTSPAPTEDDATDHRRDSFCIGCRVAFCSELCAHHGVGHEVIPVDEYEGWHCARCTGSEQWFPIFAGVQTFQDNEGNLLVPLHRKPAAVAKPVEDGPCPPPWMFELVTTDFAKTCARDRVCNTCGGAPFCGHCCGEHHPGHDTTTSIPEEKDGSEAAVVHRRDSFCTGCRVAFCSDLCAHHASGEGHEVIPIDEFVEWHCVRCTGSEWWFPALHCLLRLAFVDEHGNLFVPFQWIKNGEDAEELPWWMTHLGTADFSKTCTRDRVCNTCGGAAFCEHCCGEHHRGHDTIAAATNEMESSVAPAGYRRDSFCIGCGLAFCSELCGHHAGGEGHEIIPVDVYGDRHFLRCTGSEPWFASAFGDIETYEDKDGNLMVPGERKRSMIPEPGLRYATRHCGGTTVPPAAANPVDF</sequence>
<evidence type="ECO:0000256" key="1">
    <source>
        <dbReference type="SAM" id="MobiDB-lite"/>
    </source>
</evidence>
<dbReference type="EnsemblPlants" id="AET1Gv20283000.1">
    <property type="protein sequence ID" value="AET1Gv20283000.1"/>
    <property type="gene ID" value="AET1Gv20283000"/>
</dbReference>
<accession>A0A452Y415</accession>
<protein>
    <submittedName>
        <fullName evidence="2">Uncharacterized protein</fullName>
    </submittedName>
</protein>
<dbReference type="Proteomes" id="UP000015105">
    <property type="component" value="Chromosome 1D"/>
</dbReference>
<name>A0A452Y415_AEGTS</name>
<organism evidence="2 3">
    <name type="scientific">Aegilops tauschii subsp. strangulata</name>
    <name type="common">Goatgrass</name>
    <dbReference type="NCBI Taxonomy" id="200361"/>
    <lineage>
        <taxon>Eukaryota</taxon>
        <taxon>Viridiplantae</taxon>
        <taxon>Streptophyta</taxon>
        <taxon>Embryophyta</taxon>
        <taxon>Tracheophyta</taxon>
        <taxon>Spermatophyta</taxon>
        <taxon>Magnoliopsida</taxon>
        <taxon>Liliopsida</taxon>
        <taxon>Poales</taxon>
        <taxon>Poaceae</taxon>
        <taxon>BOP clade</taxon>
        <taxon>Pooideae</taxon>
        <taxon>Triticodae</taxon>
        <taxon>Triticeae</taxon>
        <taxon>Triticinae</taxon>
        <taxon>Aegilops</taxon>
    </lineage>
</organism>